<evidence type="ECO:0000256" key="3">
    <source>
        <dbReference type="ARBA" id="ARBA00022475"/>
    </source>
</evidence>
<dbReference type="PANTHER" id="PTHR13806:SF31">
    <property type="entry name" value="FLOTILLIN-LIKE PROTEIN 1-RELATED"/>
    <property type="match status" value="1"/>
</dbReference>
<name>A0A507DY55_9FUNG</name>
<dbReference type="Pfam" id="PF01145">
    <property type="entry name" value="Band_7"/>
    <property type="match status" value="1"/>
</dbReference>
<evidence type="ECO:0000256" key="1">
    <source>
        <dbReference type="ARBA" id="ARBA00004236"/>
    </source>
</evidence>
<protein>
    <recommendedName>
        <fullName evidence="6">Band 7 domain-containing protein</fullName>
    </recommendedName>
</protein>
<evidence type="ECO:0000256" key="2">
    <source>
        <dbReference type="ARBA" id="ARBA00007161"/>
    </source>
</evidence>
<feature type="domain" description="Band 7" evidence="6">
    <location>
        <begin position="5"/>
        <end position="182"/>
    </location>
</feature>
<comment type="similarity">
    <text evidence="2 5">Belongs to the band 7/mec-2 family. Flotillin subfamily.</text>
</comment>
<keyword evidence="8" id="KW-1185">Reference proteome</keyword>
<dbReference type="STRING" id="109895.A0A507DY55"/>
<evidence type="ECO:0000259" key="6">
    <source>
        <dbReference type="Pfam" id="PF01145"/>
    </source>
</evidence>
<dbReference type="AlphaFoldDB" id="A0A507DY55"/>
<dbReference type="InterPro" id="IPR036013">
    <property type="entry name" value="Band_7/SPFH_dom_sf"/>
</dbReference>
<dbReference type="GO" id="GO:0005886">
    <property type="term" value="C:plasma membrane"/>
    <property type="evidence" value="ECO:0007669"/>
    <property type="project" value="UniProtKB-SubCell"/>
</dbReference>
<keyword evidence="4" id="KW-0472">Membrane</keyword>
<sequence>MWHVASANEYIVVTGAGIADLKLAKKCYVWPLQKATTINITPRNFTLSLNAMSAEKLEFSLPAVFTIGVRDEPAELLKYARLLALADKGSDHIQELVRGVIEGETRVIAASMTMEEIFKERKFFKENVIKHVQAELDQFGLFIYNANVKQLTDTQGSEYFQYLRLKSHEGAVNQAKIDVANARYLGNVGEKEREGQTRKESSRVEASAVIFEAERKGEMAAAQASLEIKQTEYAQGVKIAQIETEKAASLRDAELQREVETKRALVEQERLRADKLAKAKVEAETILAGADAALYKEQRAADARLYAAQRDAEAVKAMYAAQADGLAQLAGAFNNNPAALMQYLMLEKGLYQDLARTNAEAIKGLQPKITVWNTGGEGNEGSMDPMAPIRNIFQALPPLLTTINDQTGITPPSWMAGLGAAAHAQVAPAAGPSYGKTAGPLAEIAPLNA</sequence>
<dbReference type="InterPro" id="IPR027705">
    <property type="entry name" value="Flotillin_fam"/>
</dbReference>
<keyword evidence="3" id="KW-1003">Cell membrane</keyword>
<proteinExistence type="inferred from homology"/>
<dbReference type="Proteomes" id="UP000318582">
    <property type="component" value="Unassembled WGS sequence"/>
</dbReference>
<accession>A0A507DY55</accession>
<evidence type="ECO:0000256" key="5">
    <source>
        <dbReference type="RuleBase" id="RU366054"/>
    </source>
</evidence>
<comment type="caution">
    <text evidence="7">The sequence shown here is derived from an EMBL/GenBank/DDBJ whole genome shotgun (WGS) entry which is preliminary data.</text>
</comment>
<dbReference type="SUPFAM" id="SSF117892">
    <property type="entry name" value="Band 7/SPFH domain"/>
    <property type="match status" value="1"/>
</dbReference>
<dbReference type="Gene3D" id="3.30.479.30">
    <property type="entry name" value="Band 7 domain"/>
    <property type="match status" value="1"/>
</dbReference>
<evidence type="ECO:0000313" key="8">
    <source>
        <dbReference type="Proteomes" id="UP000318582"/>
    </source>
</evidence>
<reference evidence="7 8" key="1">
    <citation type="journal article" date="2019" name="Sci. Rep.">
        <title>Comparative genomics of chytrid fungi reveal insights into the obligate biotrophic and pathogenic lifestyle of Synchytrium endobioticum.</title>
        <authorList>
            <person name="van de Vossenberg B.T.L.H."/>
            <person name="Warris S."/>
            <person name="Nguyen H.D.T."/>
            <person name="van Gent-Pelzer M.P.E."/>
            <person name="Joly D.L."/>
            <person name="van de Geest H.C."/>
            <person name="Bonants P.J.M."/>
            <person name="Smith D.S."/>
            <person name="Levesque C.A."/>
            <person name="van der Lee T.A.J."/>
        </authorList>
    </citation>
    <scope>NUCLEOTIDE SEQUENCE [LARGE SCALE GENOMIC DNA]</scope>
    <source>
        <strain evidence="7 8">CBS 809.83</strain>
    </source>
</reference>
<comment type="subcellular location">
    <subcellularLocation>
        <location evidence="1">Cell membrane</location>
    </subcellularLocation>
</comment>
<gene>
    <name evidence="7" type="ORF">PhCBS80983_g04316</name>
</gene>
<evidence type="ECO:0000256" key="4">
    <source>
        <dbReference type="ARBA" id="ARBA00023136"/>
    </source>
</evidence>
<organism evidence="7 8">
    <name type="scientific">Powellomyces hirtus</name>
    <dbReference type="NCBI Taxonomy" id="109895"/>
    <lineage>
        <taxon>Eukaryota</taxon>
        <taxon>Fungi</taxon>
        <taxon>Fungi incertae sedis</taxon>
        <taxon>Chytridiomycota</taxon>
        <taxon>Chytridiomycota incertae sedis</taxon>
        <taxon>Chytridiomycetes</taxon>
        <taxon>Spizellomycetales</taxon>
        <taxon>Powellomycetaceae</taxon>
        <taxon>Powellomyces</taxon>
    </lineage>
</organism>
<dbReference type="PANTHER" id="PTHR13806">
    <property type="entry name" value="FLOTILLIN-RELATED"/>
    <property type="match status" value="1"/>
</dbReference>
<dbReference type="CDD" id="cd03399">
    <property type="entry name" value="SPFH_flotillin"/>
    <property type="match status" value="1"/>
</dbReference>
<dbReference type="InterPro" id="IPR001107">
    <property type="entry name" value="Band_7"/>
</dbReference>
<dbReference type="EMBL" id="QEAQ01000066">
    <property type="protein sequence ID" value="TPX56713.1"/>
    <property type="molecule type" value="Genomic_DNA"/>
</dbReference>
<evidence type="ECO:0000313" key="7">
    <source>
        <dbReference type="EMBL" id="TPX56713.1"/>
    </source>
</evidence>